<keyword evidence="4" id="KW-1185">Reference proteome</keyword>
<feature type="signal peptide" evidence="1">
    <location>
        <begin position="1"/>
        <end position="18"/>
    </location>
</feature>
<dbReference type="Proteomes" id="UP000494106">
    <property type="component" value="Unassembled WGS sequence"/>
</dbReference>
<dbReference type="Proteomes" id="UP000494256">
    <property type="component" value="Unassembled WGS sequence"/>
</dbReference>
<name>A0A8S0YRM5_ARCPL</name>
<dbReference type="EMBL" id="CADEBD010000051">
    <property type="protein sequence ID" value="CAB3221909.1"/>
    <property type="molecule type" value="Genomic_DNA"/>
</dbReference>
<dbReference type="AlphaFoldDB" id="A0A8S0YRM5"/>
<comment type="caution">
    <text evidence="2">The sequence shown here is derived from an EMBL/GenBank/DDBJ whole genome shotgun (WGS) entry which is preliminary data.</text>
</comment>
<dbReference type="EMBL" id="CADEBC010000858">
    <property type="protein sequence ID" value="CAB3261419.1"/>
    <property type="molecule type" value="Genomic_DNA"/>
</dbReference>
<dbReference type="OrthoDB" id="7440610at2759"/>
<evidence type="ECO:0000256" key="1">
    <source>
        <dbReference type="SAM" id="SignalP"/>
    </source>
</evidence>
<evidence type="ECO:0000313" key="4">
    <source>
        <dbReference type="Proteomes" id="UP000494106"/>
    </source>
</evidence>
<evidence type="ECO:0000313" key="5">
    <source>
        <dbReference type="Proteomes" id="UP000494256"/>
    </source>
</evidence>
<feature type="chain" id="PRO_5036272841" evidence="1">
    <location>
        <begin position="19"/>
        <end position="135"/>
    </location>
</feature>
<sequence>MMLSLVLLLATCTCLVNSLPPPHPDVEAVRKEEELLHPLQRSQALRNPHLLKILPLSSLLHEGEKLVFARDAHDVSREEIYKILTHAGLIPRRLRPHSSEPTGLKHNEVLALFPEEHLDFDESLYLQNQDLLQYL</sequence>
<evidence type="ECO:0000313" key="3">
    <source>
        <dbReference type="EMBL" id="CAB3261419.1"/>
    </source>
</evidence>
<keyword evidence="1" id="KW-0732">Signal</keyword>
<gene>
    <name evidence="2" type="ORF">APLA_LOCUS1055</name>
    <name evidence="3" type="ORF">APLA_LOCUS17863</name>
</gene>
<reference evidence="4 5" key="1">
    <citation type="submission" date="2020-04" db="EMBL/GenBank/DDBJ databases">
        <authorList>
            <person name="Wallbank WR R."/>
            <person name="Pardo Diaz C."/>
            <person name="Kozak K."/>
            <person name="Martin S."/>
            <person name="Jiggins C."/>
            <person name="Moest M."/>
            <person name="Warren A I."/>
            <person name="Byers J.R.P. K."/>
            <person name="Montejo-Kovacevich G."/>
            <person name="Yen C E."/>
        </authorList>
    </citation>
    <scope>NUCLEOTIDE SEQUENCE [LARGE SCALE GENOMIC DNA]</scope>
</reference>
<accession>A0A8S0YRM5</accession>
<organism evidence="2 5">
    <name type="scientific">Arctia plantaginis</name>
    <name type="common">Wood tiger moth</name>
    <name type="synonym">Phalaena plantaginis</name>
    <dbReference type="NCBI Taxonomy" id="874455"/>
    <lineage>
        <taxon>Eukaryota</taxon>
        <taxon>Metazoa</taxon>
        <taxon>Ecdysozoa</taxon>
        <taxon>Arthropoda</taxon>
        <taxon>Hexapoda</taxon>
        <taxon>Insecta</taxon>
        <taxon>Pterygota</taxon>
        <taxon>Neoptera</taxon>
        <taxon>Endopterygota</taxon>
        <taxon>Lepidoptera</taxon>
        <taxon>Glossata</taxon>
        <taxon>Ditrysia</taxon>
        <taxon>Noctuoidea</taxon>
        <taxon>Erebidae</taxon>
        <taxon>Arctiinae</taxon>
        <taxon>Arctia</taxon>
    </lineage>
</organism>
<evidence type="ECO:0000313" key="2">
    <source>
        <dbReference type="EMBL" id="CAB3221909.1"/>
    </source>
</evidence>
<proteinExistence type="predicted"/>
<protein>
    <submittedName>
        <fullName evidence="2">Uncharacterized protein</fullName>
    </submittedName>
</protein>